<evidence type="ECO:0000313" key="6">
    <source>
        <dbReference type="Proteomes" id="UP000285882"/>
    </source>
</evidence>
<dbReference type="PANTHER" id="PTHR22916:SF51">
    <property type="entry name" value="GLYCOSYLTRANSFERASE EPSH-RELATED"/>
    <property type="match status" value="1"/>
</dbReference>
<feature type="domain" description="Glycosyltransferase 2-like" evidence="4">
    <location>
        <begin position="5"/>
        <end position="168"/>
    </location>
</feature>
<dbReference type="Proteomes" id="UP000285882">
    <property type="component" value="Chromosome"/>
</dbReference>
<keyword evidence="3" id="KW-0808">Transferase</keyword>
<evidence type="ECO:0000256" key="3">
    <source>
        <dbReference type="ARBA" id="ARBA00022679"/>
    </source>
</evidence>
<dbReference type="Pfam" id="PF00535">
    <property type="entry name" value="Glycos_transf_2"/>
    <property type="match status" value="1"/>
</dbReference>
<keyword evidence="2" id="KW-0328">Glycosyltransferase</keyword>
<organism evidence="5 6">
    <name type="scientific">Sporolactobacillus terrae</name>
    <dbReference type="NCBI Taxonomy" id="269673"/>
    <lineage>
        <taxon>Bacteria</taxon>
        <taxon>Bacillati</taxon>
        <taxon>Bacillota</taxon>
        <taxon>Bacilli</taxon>
        <taxon>Bacillales</taxon>
        <taxon>Sporolactobacillaceae</taxon>
        <taxon>Sporolactobacillus</taxon>
    </lineage>
</organism>
<evidence type="ECO:0000259" key="4">
    <source>
        <dbReference type="Pfam" id="PF00535"/>
    </source>
</evidence>
<dbReference type="EMBL" id="CP025688">
    <property type="protein sequence ID" value="QAA21556.1"/>
    <property type="molecule type" value="Genomic_DNA"/>
</dbReference>
<evidence type="ECO:0000256" key="1">
    <source>
        <dbReference type="ARBA" id="ARBA00006739"/>
    </source>
</evidence>
<dbReference type="Gene3D" id="3.90.550.10">
    <property type="entry name" value="Spore Coat Polysaccharide Biosynthesis Protein SpsA, Chain A"/>
    <property type="match status" value="1"/>
</dbReference>
<evidence type="ECO:0000313" key="5">
    <source>
        <dbReference type="EMBL" id="QAA21556.1"/>
    </source>
</evidence>
<dbReference type="InterPro" id="IPR001173">
    <property type="entry name" value="Glyco_trans_2-like"/>
</dbReference>
<dbReference type="InterPro" id="IPR029044">
    <property type="entry name" value="Nucleotide-diphossugar_trans"/>
</dbReference>
<comment type="similarity">
    <text evidence="1">Belongs to the glycosyltransferase 2 family.</text>
</comment>
<gene>
    <name evidence="5" type="ORF">C0674_02345</name>
</gene>
<dbReference type="SUPFAM" id="SSF53448">
    <property type="entry name" value="Nucleotide-diphospho-sugar transferases"/>
    <property type="match status" value="1"/>
</dbReference>
<sequence length="318" mass="37548">MASISIIIPAYNAAKQISKCLDSIIFQTNRPDIEVIVVDDGSTDSTLSILNRYAKQYKYITVYQQKNQKQSAARNNGLKRANGKYIMFFDSDDFLEDNMLSSMYQAIEKGKNDLCICGIKKIFNNRIELETKSCLKNSSDYLADYLTHHKEMDVGLWNKIFKKDIIDEYNLILENGNFFEDTLFVFKYLCHVRSEIVFIEKPLYNLMKRENTTTTKYTPEIEYFSCLLVRKISSYLNKMHLKNYQDYLNTLFTRNIIHVIHHNMKFNQVDKEKNISRLVSEINLKSFKYLPRNYKIALLALKINWSLYEKFYSRKKGI</sequence>
<name>A0ABX5Q4I0_9BACL</name>
<evidence type="ECO:0000256" key="2">
    <source>
        <dbReference type="ARBA" id="ARBA00022676"/>
    </source>
</evidence>
<keyword evidence="6" id="KW-1185">Reference proteome</keyword>
<reference evidence="5 6" key="1">
    <citation type="submission" date="2018-01" db="EMBL/GenBank/DDBJ databases">
        <title>Complete genome sequencing of Sporolactobacillus terrae DLG3.</title>
        <authorList>
            <person name="Nam Y.-D."/>
            <person name="Kang J."/>
            <person name="Chung W.-H."/>
        </authorList>
    </citation>
    <scope>NUCLEOTIDE SEQUENCE [LARGE SCALE GENOMIC DNA]</scope>
    <source>
        <strain evidence="5 6">DLG3</strain>
    </source>
</reference>
<dbReference type="CDD" id="cd00761">
    <property type="entry name" value="Glyco_tranf_GTA_type"/>
    <property type="match status" value="1"/>
</dbReference>
<protein>
    <recommendedName>
        <fullName evidence="4">Glycosyltransferase 2-like domain-containing protein</fullName>
    </recommendedName>
</protein>
<accession>A0ABX5Q4I0</accession>
<proteinExistence type="inferred from homology"/>
<dbReference type="PANTHER" id="PTHR22916">
    <property type="entry name" value="GLYCOSYLTRANSFERASE"/>
    <property type="match status" value="1"/>
</dbReference>
<dbReference type="RefSeq" id="WP_128166049.1">
    <property type="nucleotide sequence ID" value="NZ_CP025688.1"/>
</dbReference>